<name>A0A1M4Z092_9GAMM</name>
<sequence>MTRNNRPNSGTHAARTVPGNGFIVFLVAAQAQSLALATDLAHTYEKGPQSALRNIDEETSR</sequence>
<organism evidence="1 2">
    <name type="scientific">Microbulbifer donghaiensis</name>
    <dbReference type="NCBI Taxonomy" id="494016"/>
    <lineage>
        <taxon>Bacteria</taxon>
        <taxon>Pseudomonadati</taxon>
        <taxon>Pseudomonadota</taxon>
        <taxon>Gammaproteobacteria</taxon>
        <taxon>Cellvibrionales</taxon>
        <taxon>Microbulbiferaceae</taxon>
        <taxon>Microbulbifer</taxon>
    </lineage>
</organism>
<evidence type="ECO:0000313" key="1">
    <source>
        <dbReference type="EMBL" id="SHF11400.1"/>
    </source>
</evidence>
<dbReference type="STRING" id="494016.SAMN04487965_1400"/>
<protein>
    <submittedName>
        <fullName evidence="1">Uncharacterized protein</fullName>
    </submittedName>
</protein>
<proteinExistence type="predicted"/>
<accession>A0A1M4Z092</accession>
<dbReference type="AlphaFoldDB" id="A0A1M4Z092"/>
<dbReference type="EMBL" id="FQVA01000001">
    <property type="protein sequence ID" value="SHF11400.1"/>
    <property type="molecule type" value="Genomic_DNA"/>
</dbReference>
<dbReference type="Proteomes" id="UP000184170">
    <property type="component" value="Unassembled WGS sequence"/>
</dbReference>
<evidence type="ECO:0000313" key="2">
    <source>
        <dbReference type="Proteomes" id="UP000184170"/>
    </source>
</evidence>
<dbReference type="RefSeq" id="WP_073273044.1">
    <property type="nucleotide sequence ID" value="NZ_FQVA01000001.1"/>
</dbReference>
<gene>
    <name evidence="1" type="ORF">SAMN04487965_1400</name>
</gene>
<keyword evidence="2" id="KW-1185">Reference proteome</keyword>
<reference evidence="2" key="1">
    <citation type="submission" date="2016-11" db="EMBL/GenBank/DDBJ databases">
        <authorList>
            <person name="Varghese N."/>
            <person name="Submissions S."/>
        </authorList>
    </citation>
    <scope>NUCLEOTIDE SEQUENCE [LARGE SCALE GENOMIC DNA]</scope>
    <source>
        <strain evidence="2">CGMCC 1.7063</strain>
    </source>
</reference>